<evidence type="ECO:0000313" key="3">
    <source>
        <dbReference type="Proteomes" id="UP001604336"/>
    </source>
</evidence>
<dbReference type="SUPFAM" id="SSF54695">
    <property type="entry name" value="POZ domain"/>
    <property type="match status" value="1"/>
</dbReference>
<evidence type="ECO:0000256" key="1">
    <source>
        <dbReference type="ARBA" id="ARBA00004906"/>
    </source>
</evidence>
<gene>
    <name evidence="2" type="ORF">Adt_32371</name>
</gene>
<reference evidence="3" key="1">
    <citation type="submission" date="2024-07" db="EMBL/GenBank/DDBJ databases">
        <title>Two chromosome-level genome assemblies of Korean endemic species Abeliophyllum distichum and Forsythia ovata (Oleaceae).</title>
        <authorList>
            <person name="Jang H."/>
        </authorList>
    </citation>
    <scope>NUCLEOTIDE SEQUENCE [LARGE SCALE GENOMIC DNA]</scope>
</reference>
<dbReference type="Proteomes" id="UP001604336">
    <property type="component" value="Unassembled WGS sequence"/>
</dbReference>
<dbReference type="InterPro" id="IPR011333">
    <property type="entry name" value="SKP1/BTB/POZ_sf"/>
</dbReference>
<dbReference type="InterPro" id="IPR044631">
    <property type="entry name" value="ETO1-like"/>
</dbReference>
<organism evidence="2 3">
    <name type="scientific">Abeliophyllum distichum</name>
    <dbReference type="NCBI Taxonomy" id="126358"/>
    <lineage>
        <taxon>Eukaryota</taxon>
        <taxon>Viridiplantae</taxon>
        <taxon>Streptophyta</taxon>
        <taxon>Embryophyta</taxon>
        <taxon>Tracheophyta</taxon>
        <taxon>Spermatophyta</taxon>
        <taxon>Magnoliopsida</taxon>
        <taxon>eudicotyledons</taxon>
        <taxon>Gunneridae</taxon>
        <taxon>Pentapetalae</taxon>
        <taxon>asterids</taxon>
        <taxon>lamiids</taxon>
        <taxon>Lamiales</taxon>
        <taxon>Oleaceae</taxon>
        <taxon>Forsythieae</taxon>
        <taxon>Abeliophyllum</taxon>
    </lineage>
</organism>
<protein>
    <submittedName>
        <fullName evidence="2">Tetratricopeptide repeat (TPR)-containing protein</fullName>
    </submittedName>
</protein>
<evidence type="ECO:0000313" key="2">
    <source>
        <dbReference type="EMBL" id="KAL2479405.1"/>
    </source>
</evidence>
<dbReference type="PANTHER" id="PTHR44203:SF8">
    <property type="entry name" value="ETHYLENE-OVERPRODUCTION PROTEIN 1"/>
    <property type="match status" value="1"/>
</dbReference>
<comment type="pathway">
    <text evidence="1">Protein modification; protein ubiquitination.</text>
</comment>
<sequence length="414" mass="46686">MRSLKMMEGCKGTQVYSVNNPTTTNGGGAGGGVGEKFLQHLQDHLRVNPNWSKSHRRYESLPGNYNVISSDLAEALANYGLPQLDLMEPQIEPCLKFVHFVEILADAYRKMENCPQFERSGLYLEQCAIFRGLPDLKLFRRCLTLARQHAVDVHSKVMLSAWLRYDRREDELIGVTAMDCCGRIMECSKSSLVSGYNPESANDPCSCPLILGESGNPNFEEESMECSTSFSLNDDEDEYDMYFCIGDDEVKCNRYNMASLSRPFKAMLYGSFMESQRERIYFTQNEISAKGMRAAEMFSRTNSVDSFDPNVVLELLLLANRFCCEEMKSTCDAHLASLVDDMDSAMLLIEYGLEETAYLLVAACLQVFLRELPYSMHNPNVIRLFCSSEAHERLALVGHASFLLYSFLSKVGSG</sequence>
<proteinExistence type="predicted"/>
<dbReference type="EMBL" id="JBFOLK010000010">
    <property type="protein sequence ID" value="KAL2479405.1"/>
    <property type="molecule type" value="Genomic_DNA"/>
</dbReference>
<accession>A0ABD1QT70</accession>
<name>A0ABD1QT70_9LAMI</name>
<dbReference type="PANTHER" id="PTHR44203">
    <property type="entry name" value="ETO1-RELATED"/>
    <property type="match status" value="1"/>
</dbReference>
<comment type="caution">
    <text evidence="2">The sequence shown here is derived from an EMBL/GenBank/DDBJ whole genome shotgun (WGS) entry which is preliminary data.</text>
</comment>
<dbReference type="Gene3D" id="3.30.710.10">
    <property type="entry name" value="Potassium Channel Kv1.1, Chain A"/>
    <property type="match status" value="1"/>
</dbReference>
<keyword evidence="3" id="KW-1185">Reference proteome</keyword>
<dbReference type="AlphaFoldDB" id="A0ABD1QT70"/>